<dbReference type="InterPro" id="IPR027417">
    <property type="entry name" value="P-loop_NTPase"/>
</dbReference>
<dbReference type="Proteomes" id="UP000346198">
    <property type="component" value="Unassembled WGS sequence"/>
</dbReference>
<evidence type="ECO:0000313" key="1">
    <source>
        <dbReference type="EMBL" id="VGO23185.1"/>
    </source>
</evidence>
<accession>A0A6C2US94</accession>
<dbReference type="Gene3D" id="3.40.50.300">
    <property type="entry name" value="P-loop containing nucleotide triphosphate hydrolases"/>
    <property type="match status" value="1"/>
</dbReference>
<sequence length="170" mass="18955">MIDRETGNAKPWGVFHGATGLGKSRASIVAGFGSVNGCSSALFSDFTHFRFVRAVEFARLARMPHGKPLEFTAFKNPDYKDSDDPEYYFDGLILDDLDKASFSANVVAELFDLIDHAEQTERLLIINTQATGGDLAKMMLGSNPDPQRTARVQSIMRRLIDHAKFIHFQK</sequence>
<keyword evidence="2" id="KW-1185">Reference proteome</keyword>
<dbReference type="EMBL" id="CAAHFH010000003">
    <property type="protein sequence ID" value="VGO23185.1"/>
    <property type="molecule type" value="Genomic_DNA"/>
</dbReference>
<evidence type="ECO:0008006" key="3">
    <source>
        <dbReference type="Google" id="ProtNLM"/>
    </source>
</evidence>
<protein>
    <recommendedName>
        <fullName evidence="3">IstB-like ATP-binding protein domain-containing protein</fullName>
    </recommendedName>
</protein>
<proteinExistence type="predicted"/>
<organism evidence="1 2">
    <name type="scientific">Pontiella sulfatireligans</name>
    <dbReference type="NCBI Taxonomy" id="2750658"/>
    <lineage>
        <taxon>Bacteria</taxon>
        <taxon>Pseudomonadati</taxon>
        <taxon>Kiritimatiellota</taxon>
        <taxon>Kiritimatiellia</taxon>
        <taxon>Kiritimatiellales</taxon>
        <taxon>Pontiellaceae</taxon>
        <taxon>Pontiella</taxon>
    </lineage>
</organism>
<name>A0A6C2US94_9BACT</name>
<evidence type="ECO:0000313" key="2">
    <source>
        <dbReference type="Proteomes" id="UP000346198"/>
    </source>
</evidence>
<reference evidence="1 2" key="1">
    <citation type="submission" date="2019-04" db="EMBL/GenBank/DDBJ databases">
        <authorList>
            <person name="Van Vliet M D."/>
        </authorList>
    </citation>
    <scope>NUCLEOTIDE SEQUENCE [LARGE SCALE GENOMIC DNA]</scope>
    <source>
        <strain evidence="1 2">F21</strain>
    </source>
</reference>
<gene>
    <name evidence="1" type="ORF">SCARR_05290</name>
</gene>
<dbReference type="AlphaFoldDB" id="A0A6C2US94"/>